<proteinExistence type="predicted"/>
<dbReference type="AlphaFoldDB" id="A0A4Q2UC15"/>
<evidence type="ECO:0000313" key="2">
    <source>
        <dbReference type="Proteomes" id="UP000290407"/>
    </source>
</evidence>
<evidence type="ECO:0000313" key="1">
    <source>
        <dbReference type="EMBL" id="RYC66334.1"/>
    </source>
</evidence>
<name>A0A4Q2UC15_9BACT</name>
<dbReference type="EMBL" id="SBLB01000016">
    <property type="protein sequence ID" value="RYC66334.1"/>
    <property type="molecule type" value="Genomic_DNA"/>
</dbReference>
<sequence>MKKYPLEEAMEKAVTAGWAQFVARRTAERERSNARLFRLLTAIRGEAFVSLLVGLMHHAKADDSRLRVYRQPKGVEVNTAFGPLWIDYRFGAPSLATIYIQVKADRWIGFTHQ</sequence>
<protein>
    <submittedName>
        <fullName evidence="1">Uncharacterized protein</fullName>
    </submittedName>
</protein>
<accession>A0A4Q2UC15</accession>
<dbReference type="Proteomes" id="UP000290407">
    <property type="component" value="Unassembled WGS sequence"/>
</dbReference>
<dbReference type="RefSeq" id="WP_129606871.1">
    <property type="nucleotide sequence ID" value="NZ_SBLB01000016.1"/>
</dbReference>
<organism evidence="1 2">
    <name type="scientific">Spirosoma sordidisoli</name>
    <dbReference type="NCBI Taxonomy" id="2502893"/>
    <lineage>
        <taxon>Bacteria</taxon>
        <taxon>Pseudomonadati</taxon>
        <taxon>Bacteroidota</taxon>
        <taxon>Cytophagia</taxon>
        <taxon>Cytophagales</taxon>
        <taxon>Cytophagaceae</taxon>
        <taxon>Spirosoma</taxon>
    </lineage>
</organism>
<gene>
    <name evidence="1" type="ORF">EQG79_30125</name>
</gene>
<reference evidence="1 2" key="1">
    <citation type="submission" date="2019-01" db="EMBL/GenBank/DDBJ databases">
        <title>Spirosoma flava sp. nov., a propanil-degrading bacterium isolated from herbicide-contaminated soil.</title>
        <authorList>
            <person name="Zhang L."/>
            <person name="Jiang J.-D."/>
        </authorList>
    </citation>
    <scope>NUCLEOTIDE SEQUENCE [LARGE SCALE GENOMIC DNA]</scope>
    <source>
        <strain evidence="1 2">TY50</strain>
    </source>
</reference>
<comment type="caution">
    <text evidence="1">The sequence shown here is derived from an EMBL/GenBank/DDBJ whole genome shotgun (WGS) entry which is preliminary data.</text>
</comment>
<keyword evidence="2" id="KW-1185">Reference proteome</keyword>